<evidence type="ECO:0000259" key="3">
    <source>
        <dbReference type="Pfam" id="PF00144"/>
    </source>
</evidence>
<organism evidence="4 5">
    <name type="scientific">Riccia sorocarpa</name>
    <dbReference type="NCBI Taxonomy" id="122646"/>
    <lineage>
        <taxon>Eukaryota</taxon>
        <taxon>Viridiplantae</taxon>
        <taxon>Streptophyta</taxon>
        <taxon>Embryophyta</taxon>
        <taxon>Marchantiophyta</taxon>
        <taxon>Marchantiopsida</taxon>
        <taxon>Marchantiidae</taxon>
        <taxon>Marchantiales</taxon>
        <taxon>Ricciaceae</taxon>
        <taxon>Riccia</taxon>
    </lineage>
</organism>
<accession>A0ABD3HB66</accession>
<dbReference type="PANTHER" id="PTHR22935">
    <property type="entry name" value="PENICILLIN-BINDING PROTEIN"/>
    <property type="match status" value="1"/>
</dbReference>
<dbReference type="Pfam" id="PF00144">
    <property type="entry name" value="Beta-lactamase"/>
    <property type="match status" value="1"/>
</dbReference>
<feature type="chain" id="PRO_5044826120" description="Beta-lactamase-related domain-containing protein" evidence="2">
    <location>
        <begin position="25"/>
        <end position="542"/>
    </location>
</feature>
<evidence type="ECO:0000313" key="5">
    <source>
        <dbReference type="Proteomes" id="UP001633002"/>
    </source>
</evidence>
<comment type="similarity">
    <text evidence="1">Belongs to the beta-lactamase family.</text>
</comment>
<name>A0ABD3HB66_9MARC</name>
<dbReference type="SUPFAM" id="SSF56601">
    <property type="entry name" value="beta-lactamase/transpeptidase-like"/>
    <property type="match status" value="1"/>
</dbReference>
<dbReference type="PANTHER" id="PTHR22935:SF95">
    <property type="entry name" value="BETA-LACTAMASE-LIKE 1-RELATED"/>
    <property type="match status" value="1"/>
</dbReference>
<dbReference type="InterPro" id="IPR001466">
    <property type="entry name" value="Beta-lactam-related"/>
</dbReference>
<evidence type="ECO:0000313" key="4">
    <source>
        <dbReference type="EMBL" id="KAL3687399.1"/>
    </source>
</evidence>
<gene>
    <name evidence="4" type="ORF">R1sor_013708</name>
</gene>
<evidence type="ECO:0000256" key="1">
    <source>
        <dbReference type="ARBA" id="ARBA00038473"/>
    </source>
</evidence>
<keyword evidence="5" id="KW-1185">Reference proteome</keyword>
<comment type="caution">
    <text evidence="4">The sequence shown here is derived from an EMBL/GenBank/DDBJ whole genome shotgun (WGS) entry which is preliminary data.</text>
</comment>
<feature type="signal peptide" evidence="2">
    <location>
        <begin position="1"/>
        <end position="24"/>
    </location>
</feature>
<dbReference type="Gene3D" id="3.40.710.10">
    <property type="entry name" value="DD-peptidase/beta-lactamase superfamily"/>
    <property type="match status" value="1"/>
</dbReference>
<dbReference type="AlphaFoldDB" id="A0ABD3HB66"/>
<dbReference type="InterPro" id="IPR012338">
    <property type="entry name" value="Beta-lactam/transpept-like"/>
</dbReference>
<sequence>MDSLQSTGVLWFLLLILMVARASAVNTPSCPLLTRPEEVSPTFTYNYSTPEFQSLFQQLDKTIKLFTSNNRLNSYAVAVVHGNRTIYTTGLTTTKFRVASITKTFTALGALMLRDQGLLSLDDTVKTHLPEFSIINPYDDHEVTLRELMGHVAGLPRDLCNLEHLQCGSNETEILEQVAGMKLVRPPWSNEPAYSNLGLSLLGHAWEKATSPRVSWEEFVVERILKPLGMNNSGVDLQGVDLAPTSLPEGLVDLQWSRPAAQLYSTAEDLGKYLQFLITGEPALISQTSIREWVSPATLFNDGQAGYAFPWELRQIPDFIEMVVSKSGDMFTYRSHISFDKSSGVGVAVLGSYEPGTSSSPIDLADRVFVPVVKTVESVNAQFLEAKYGGTYSCGFSAYTKSTTFDYKVRVIAGTIRVYVNSSLGLLADAEIALVNDVVPVVVNTTWSLLLKNASENSFWFGESPDCGAFAAQIGAAPDLAHPNELGTLFTNVIRFDPDGKTLEWPVVGGVFRKSGSSPPLLRPSRVFLVSLLVIFILLQRF</sequence>
<evidence type="ECO:0000256" key="2">
    <source>
        <dbReference type="SAM" id="SignalP"/>
    </source>
</evidence>
<protein>
    <recommendedName>
        <fullName evidence="3">Beta-lactamase-related domain-containing protein</fullName>
    </recommendedName>
</protein>
<dbReference type="Proteomes" id="UP001633002">
    <property type="component" value="Unassembled WGS sequence"/>
</dbReference>
<dbReference type="InterPro" id="IPR051478">
    <property type="entry name" value="Beta-lactamase-like_AB/R"/>
</dbReference>
<proteinExistence type="inferred from homology"/>
<dbReference type="EMBL" id="JBJQOH010000004">
    <property type="protein sequence ID" value="KAL3687399.1"/>
    <property type="molecule type" value="Genomic_DNA"/>
</dbReference>
<feature type="domain" description="Beta-lactamase-related" evidence="3">
    <location>
        <begin position="60"/>
        <end position="358"/>
    </location>
</feature>
<keyword evidence="2" id="KW-0732">Signal</keyword>
<reference evidence="4 5" key="1">
    <citation type="submission" date="2024-09" db="EMBL/GenBank/DDBJ databases">
        <title>Chromosome-scale assembly of Riccia sorocarpa.</title>
        <authorList>
            <person name="Paukszto L."/>
        </authorList>
    </citation>
    <scope>NUCLEOTIDE SEQUENCE [LARGE SCALE GENOMIC DNA]</scope>
    <source>
        <strain evidence="4">LP-2024</strain>
        <tissue evidence="4">Aerial parts of the thallus</tissue>
    </source>
</reference>